<evidence type="ECO:0000313" key="1">
    <source>
        <dbReference type="EMBL" id="JAH21357.1"/>
    </source>
</evidence>
<protein>
    <submittedName>
        <fullName evidence="1">Uncharacterized protein</fullName>
    </submittedName>
</protein>
<dbReference type="AlphaFoldDB" id="A0A0E9QY12"/>
<dbReference type="EMBL" id="GBXM01087220">
    <property type="protein sequence ID" value="JAH21357.1"/>
    <property type="molecule type" value="Transcribed_RNA"/>
</dbReference>
<reference evidence="1" key="2">
    <citation type="journal article" date="2015" name="Fish Shellfish Immunol.">
        <title>Early steps in the European eel (Anguilla anguilla)-Vibrio vulnificus interaction in the gills: Role of the RtxA13 toxin.</title>
        <authorList>
            <person name="Callol A."/>
            <person name="Pajuelo D."/>
            <person name="Ebbesson L."/>
            <person name="Teles M."/>
            <person name="MacKenzie S."/>
            <person name="Amaro C."/>
        </authorList>
    </citation>
    <scope>NUCLEOTIDE SEQUENCE</scope>
</reference>
<organism evidence="1">
    <name type="scientific">Anguilla anguilla</name>
    <name type="common">European freshwater eel</name>
    <name type="synonym">Muraena anguilla</name>
    <dbReference type="NCBI Taxonomy" id="7936"/>
    <lineage>
        <taxon>Eukaryota</taxon>
        <taxon>Metazoa</taxon>
        <taxon>Chordata</taxon>
        <taxon>Craniata</taxon>
        <taxon>Vertebrata</taxon>
        <taxon>Euteleostomi</taxon>
        <taxon>Actinopterygii</taxon>
        <taxon>Neopterygii</taxon>
        <taxon>Teleostei</taxon>
        <taxon>Anguilliformes</taxon>
        <taxon>Anguillidae</taxon>
        <taxon>Anguilla</taxon>
    </lineage>
</organism>
<reference evidence="1" key="1">
    <citation type="submission" date="2014-11" db="EMBL/GenBank/DDBJ databases">
        <authorList>
            <person name="Amaro Gonzalez C."/>
        </authorList>
    </citation>
    <scope>NUCLEOTIDE SEQUENCE</scope>
</reference>
<sequence length="20" mass="2138">MHAGSCITIGHICMEGHVLQ</sequence>
<name>A0A0E9QY12_ANGAN</name>
<accession>A0A0E9QY12</accession>
<proteinExistence type="predicted"/>